<feature type="region of interest" description="Disordered" evidence="1">
    <location>
        <begin position="175"/>
        <end position="223"/>
    </location>
</feature>
<evidence type="ECO:0000313" key="2">
    <source>
        <dbReference type="EMBL" id="KAF7386958.1"/>
    </source>
</evidence>
<evidence type="ECO:0000256" key="1">
    <source>
        <dbReference type="SAM" id="MobiDB-lite"/>
    </source>
</evidence>
<feature type="compositionally biased region" description="Basic and acidic residues" evidence="1">
    <location>
        <begin position="53"/>
        <end position="90"/>
    </location>
</feature>
<feature type="compositionally biased region" description="Basic and acidic residues" evidence="1">
    <location>
        <begin position="650"/>
        <end position="667"/>
    </location>
</feature>
<name>A0A834MXS2_VESVU</name>
<feature type="compositionally biased region" description="Polar residues" evidence="1">
    <location>
        <begin position="194"/>
        <end position="210"/>
    </location>
</feature>
<feature type="compositionally biased region" description="Basic and acidic residues" evidence="1">
    <location>
        <begin position="477"/>
        <end position="490"/>
    </location>
</feature>
<feature type="compositionally biased region" description="Basic and acidic residues" evidence="1">
    <location>
        <begin position="179"/>
        <end position="191"/>
    </location>
</feature>
<feature type="region of interest" description="Disordered" evidence="1">
    <location>
        <begin position="510"/>
        <end position="552"/>
    </location>
</feature>
<feature type="compositionally biased region" description="Basic and acidic residues" evidence="1">
    <location>
        <begin position="732"/>
        <end position="744"/>
    </location>
</feature>
<sequence length="773" mass="89911">MNAFSENPFFFFVDNAHPIFPMDVFQDAGKIIELSDTGCDAISPSSSVRQKKDKNQSHCEKKVPRHDPASKNIRKIFDQKQETNREEFQKKSNTRGNTSTTDKTPPKKIKTKEFLRERSKTMDRENNEKIDQWERNIADFESILRGQGNFIDDLSSNDVTDDSDLSNYLLKKATNRKNKREEKETRKKVFDPYKNSNESTSTTKLSQSRHGSNDLENDNNKRKRIFSATCSSQKKKENFSKPIFNDITDNTKIKNDFSFVNNVNERNDEMLKDFDKEIKKSIDRAVDIDSISDMFENFDENVIKKSENINEEKNDLRLEKQENVEILKNNFNRQDVNHEMDNKTLFERRKGTSRSADLDKMKYRDNMAKRNVNKNSMKSDRNNLATSKIQDNENNIEKENFNNKNNKTKSRVLPKSAGSFSRRKEDIQKEKVELKKEINNMAFSFDDNSDASKKLKKNIKEKSPTRNQISGYSLSKSVREEKENDKAGIQRKDLENIGAIFISSAMKNSKRWSNSKTTDKEDKNLQSNNDLKNKSDQLESNKIEEANSDETSSFSKIHSTISNFLKLSDKTEKSIRSRIPIAISRLKKELGDNFDISKLENRRRSRSRSKVVIRENNRLKDNKIDESTSTAIILVDKSDCTRDDDNEENDREKSRSNSSNRKYEGARKKKMDVELKVFKMAKAEKEERRKEFEKCGLREPVKKLKNGSQEMIDIAVTILERKSEGVKTSSNSDDKHLENVHANQEEGYSKPYSLRSGIYSRYFPNLPSKTYRT</sequence>
<protein>
    <submittedName>
        <fullName evidence="2">Uncharacterized protein</fullName>
    </submittedName>
</protein>
<keyword evidence="3" id="KW-1185">Reference proteome</keyword>
<evidence type="ECO:0000313" key="3">
    <source>
        <dbReference type="Proteomes" id="UP000614350"/>
    </source>
</evidence>
<feature type="region of interest" description="Disordered" evidence="1">
    <location>
        <begin position="723"/>
        <end position="744"/>
    </location>
</feature>
<feature type="compositionally biased region" description="Basic and acidic residues" evidence="1">
    <location>
        <begin position="531"/>
        <end position="545"/>
    </location>
</feature>
<organism evidence="2 3">
    <name type="scientific">Vespula vulgaris</name>
    <name type="common">Yellow jacket</name>
    <name type="synonym">Wasp</name>
    <dbReference type="NCBI Taxonomy" id="7454"/>
    <lineage>
        <taxon>Eukaryota</taxon>
        <taxon>Metazoa</taxon>
        <taxon>Ecdysozoa</taxon>
        <taxon>Arthropoda</taxon>
        <taxon>Hexapoda</taxon>
        <taxon>Insecta</taxon>
        <taxon>Pterygota</taxon>
        <taxon>Neoptera</taxon>
        <taxon>Endopterygota</taxon>
        <taxon>Hymenoptera</taxon>
        <taxon>Apocrita</taxon>
        <taxon>Aculeata</taxon>
        <taxon>Vespoidea</taxon>
        <taxon>Vespidae</taxon>
        <taxon>Vespinae</taxon>
        <taxon>Vespula</taxon>
    </lineage>
</organism>
<reference evidence="2" key="1">
    <citation type="journal article" date="2020" name="G3 (Bethesda)">
        <title>High-Quality Assemblies for Three Invasive Social Wasps from the &lt;i&gt;Vespula&lt;/i&gt; Genus.</title>
        <authorList>
            <person name="Harrop T.W.R."/>
            <person name="Guhlin J."/>
            <person name="McLaughlin G.M."/>
            <person name="Permina E."/>
            <person name="Stockwell P."/>
            <person name="Gilligan J."/>
            <person name="Le Lec M.F."/>
            <person name="Gruber M.A.M."/>
            <person name="Quinn O."/>
            <person name="Lovegrove M."/>
            <person name="Duncan E.J."/>
            <person name="Remnant E.J."/>
            <person name="Van Eeckhoven J."/>
            <person name="Graham B."/>
            <person name="Knapp R.A."/>
            <person name="Langford K.W."/>
            <person name="Kronenberg Z."/>
            <person name="Press M.O."/>
            <person name="Eacker S.M."/>
            <person name="Wilson-Rankin E.E."/>
            <person name="Purcell J."/>
            <person name="Lester P.J."/>
            <person name="Dearden P.K."/>
        </authorList>
    </citation>
    <scope>NUCLEOTIDE SEQUENCE</scope>
    <source>
        <strain evidence="2">Marl-1</strain>
    </source>
</reference>
<proteinExistence type="predicted"/>
<feature type="region of interest" description="Disordered" evidence="1">
    <location>
        <begin position="43"/>
        <end position="127"/>
    </location>
</feature>
<feature type="region of interest" description="Disordered" evidence="1">
    <location>
        <begin position="457"/>
        <end position="490"/>
    </location>
</feature>
<comment type="caution">
    <text evidence="2">The sequence shown here is derived from an EMBL/GenBank/DDBJ whole genome shotgun (WGS) entry which is preliminary data.</text>
</comment>
<feature type="compositionally biased region" description="Polar residues" evidence="1">
    <location>
        <begin position="465"/>
        <end position="476"/>
    </location>
</feature>
<gene>
    <name evidence="2" type="ORF">HZH66_011410</name>
</gene>
<feature type="region of interest" description="Disordered" evidence="1">
    <location>
        <begin position="640"/>
        <end position="667"/>
    </location>
</feature>
<dbReference type="Proteomes" id="UP000614350">
    <property type="component" value="Unassembled WGS sequence"/>
</dbReference>
<feature type="region of interest" description="Disordered" evidence="1">
    <location>
        <begin position="377"/>
        <end position="425"/>
    </location>
</feature>
<dbReference type="AlphaFoldDB" id="A0A834MXS2"/>
<accession>A0A834MXS2</accession>
<dbReference type="EMBL" id="JACSEA010000013">
    <property type="protein sequence ID" value="KAF7386958.1"/>
    <property type="molecule type" value="Genomic_DNA"/>
</dbReference>
<feature type="compositionally biased region" description="Basic and acidic residues" evidence="1">
    <location>
        <begin position="111"/>
        <end position="127"/>
    </location>
</feature>